<evidence type="ECO:0000313" key="5">
    <source>
        <dbReference type="Proteomes" id="UP000024635"/>
    </source>
</evidence>
<feature type="domain" description="Prolyl 4-hydroxylase N-terminal" evidence="3">
    <location>
        <begin position="116"/>
        <end position="218"/>
    </location>
</feature>
<dbReference type="Proteomes" id="UP000024635">
    <property type="component" value="Unassembled WGS sequence"/>
</dbReference>
<evidence type="ECO:0000313" key="4">
    <source>
        <dbReference type="EMBL" id="EYC42985.1"/>
    </source>
</evidence>
<organism evidence="4 5">
    <name type="scientific">Ancylostoma ceylanicum</name>
    <dbReference type="NCBI Taxonomy" id="53326"/>
    <lineage>
        <taxon>Eukaryota</taxon>
        <taxon>Metazoa</taxon>
        <taxon>Ecdysozoa</taxon>
        <taxon>Nematoda</taxon>
        <taxon>Chromadorea</taxon>
        <taxon>Rhabditida</taxon>
        <taxon>Rhabditina</taxon>
        <taxon>Rhabditomorpha</taxon>
        <taxon>Strongyloidea</taxon>
        <taxon>Ancylostomatidae</taxon>
        <taxon>Ancylostomatinae</taxon>
        <taxon>Ancylostoma</taxon>
    </lineage>
</organism>
<feature type="transmembrane region" description="Helical" evidence="2">
    <location>
        <begin position="228"/>
        <end position="247"/>
    </location>
</feature>
<dbReference type="OrthoDB" id="5866084at2759"/>
<keyword evidence="1" id="KW-0175">Coiled coil</keyword>
<feature type="coiled-coil region" evidence="1">
    <location>
        <begin position="138"/>
        <end position="165"/>
    </location>
</feature>
<proteinExistence type="predicted"/>
<keyword evidence="2" id="KW-0812">Transmembrane</keyword>
<keyword evidence="2" id="KW-1133">Transmembrane helix</keyword>
<evidence type="ECO:0000256" key="2">
    <source>
        <dbReference type="SAM" id="Phobius"/>
    </source>
</evidence>
<dbReference type="GO" id="GO:0004656">
    <property type="term" value="F:procollagen-proline 4-dioxygenase activity"/>
    <property type="evidence" value="ECO:0007669"/>
    <property type="project" value="InterPro"/>
</dbReference>
<name>A0A016WTK0_9BILA</name>
<comment type="caution">
    <text evidence="4">The sequence shown here is derived from an EMBL/GenBank/DDBJ whole genome shotgun (WGS) entry which is preliminary data.</text>
</comment>
<dbReference type="InterPro" id="IPR013547">
    <property type="entry name" value="P4H_N"/>
</dbReference>
<gene>
    <name evidence="4" type="primary">Acey_s0508.g2709</name>
    <name evidence="4" type="ORF">Y032_0508g2709</name>
</gene>
<dbReference type="GO" id="GO:0005783">
    <property type="term" value="C:endoplasmic reticulum"/>
    <property type="evidence" value="ECO:0007669"/>
    <property type="project" value="InterPro"/>
</dbReference>
<keyword evidence="2" id="KW-0472">Membrane</keyword>
<accession>A0A016WTK0</accession>
<evidence type="ECO:0000256" key="1">
    <source>
        <dbReference type="SAM" id="Coils"/>
    </source>
</evidence>
<dbReference type="EMBL" id="JARK01000108">
    <property type="protein sequence ID" value="EYC42985.1"/>
    <property type="molecule type" value="Genomic_DNA"/>
</dbReference>
<dbReference type="AlphaFoldDB" id="A0A016WTK0"/>
<reference evidence="5" key="1">
    <citation type="journal article" date="2015" name="Nat. Genet.">
        <title>The genome and transcriptome of the zoonotic hookworm Ancylostoma ceylanicum identify infection-specific gene families.</title>
        <authorList>
            <person name="Schwarz E.M."/>
            <person name="Hu Y."/>
            <person name="Antoshechkin I."/>
            <person name="Miller M.M."/>
            <person name="Sternberg P.W."/>
            <person name="Aroian R.V."/>
        </authorList>
    </citation>
    <scope>NUCLEOTIDE SEQUENCE</scope>
    <source>
        <strain evidence="5">HY135</strain>
    </source>
</reference>
<dbReference type="Gene3D" id="6.10.140.1460">
    <property type="match status" value="1"/>
</dbReference>
<keyword evidence="5" id="KW-1185">Reference proteome</keyword>
<dbReference type="STRING" id="53326.A0A016WTK0"/>
<protein>
    <recommendedName>
        <fullName evidence="3">Prolyl 4-hydroxylase N-terminal domain-containing protein</fullName>
    </recommendedName>
</protein>
<evidence type="ECO:0000259" key="3">
    <source>
        <dbReference type="Pfam" id="PF08336"/>
    </source>
</evidence>
<sequence length="423" mass="47669">MFMAKFVLTRTPTPPTPLLSQVPRNSSSPVSKMAFSGRCLLVSVSPMTSYLIFLACTIRSSMETSDASVRALKLEEEDPQGIACWAPIPPWGLGVMASLGLVALMCVSVQADLFTSMAEMQDLLDSEKAIPAVLYKYIEDEQERLVQLRELARQYQEKNDAAIKTGVEDISNPVNAFLLIRKKIFEWRAIESEMLANKADDFIERMSNANYRIRYPTEFRYCFREFCFPILLVVSSLSVHGLVYRFAMVMTRSKAARGGNSVYSGAVDDESSSMEEVNNSAKVSLFVKRAFAKFIEKFQSVVRERDDLRGENRLLRKKFGIPEDLDVRSDNFAGFPYPSQEHNVQLNDLSFPPNSVDPHEFERNRSVIISGIPELQTGNMARKGYGMLYSDAVAATVHMKMMITKCYKSTCLITLFALDSMLV</sequence>
<dbReference type="Pfam" id="PF08336">
    <property type="entry name" value="P4Ha_N"/>
    <property type="match status" value="1"/>
</dbReference>